<dbReference type="SUPFAM" id="SSF53850">
    <property type="entry name" value="Periplasmic binding protein-like II"/>
    <property type="match status" value="1"/>
</dbReference>
<dbReference type="KEGG" id="msch:N508_002118"/>
<dbReference type="Pfam" id="PF03180">
    <property type="entry name" value="Lipoprotein_9"/>
    <property type="match status" value="1"/>
</dbReference>
<evidence type="ECO:0000256" key="6">
    <source>
        <dbReference type="PIRNR" id="PIRNR002854"/>
    </source>
</evidence>
<keyword evidence="4" id="KW-0564">Palmitate</keyword>
<accession>V2QDR5</accession>
<keyword evidence="5 6" id="KW-0449">Lipoprotein</keyword>
<name>V2QDR5_9BACT</name>
<evidence type="ECO:0000256" key="3">
    <source>
        <dbReference type="ARBA" id="ARBA00023136"/>
    </source>
</evidence>
<dbReference type="RefSeq" id="WP_023276662.1">
    <property type="nucleotide sequence ID" value="NZ_CP097562.1"/>
</dbReference>
<comment type="subcellular location">
    <subcellularLocation>
        <location evidence="1">Membrane</location>
        <topology evidence="1">Lipid-anchor</topology>
    </subcellularLocation>
</comment>
<dbReference type="EMBL" id="CP097562">
    <property type="protein sequence ID" value="USF25023.1"/>
    <property type="molecule type" value="Genomic_DNA"/>
</dbReference>
<evidence type="ECO:0000256" key="1">
    <source>
        <dbReference type="ARBA" id="ARBA00004635"/>
    </source>
</evidence>
<keyword evidence="8" id="KW-1185">Reference proteome</keyword>
<reference evidence="7" key="2">
    <citation type="submission" date="2022-05" db="EMBL/GenBank/DDBJ databases">
        <authorList>
            <person name="Proctor A.L."/>
            <person name="Phillips G.J."/>
            <person name="Wannemuehler M.J."/>
        </authorList>
    </citation>
    <scope>NUCLEOTIDE SEQUENCE</scope>
    <source>
        <strain evidence="7">ASF457</strain>
    </source>
</reference>
<dbReference type="AlphaFoldDB" id="V2QDR5"/>
<evidence type="ECO:0000313" key="7">
    <source>
        <dbReference type="EMBL" id="USF25023.1"/>
    </source>
</evidence>
<evidence type="ECO:0000313" key="8">
    <source>
        <dbReference type="Proteomes" id="UP000017429"/>
    </source>
</evidence>
<organism evidence="7 8">
    <name type="scientific">Mucispirillum schaedleri ASF457</name>
    <dbReference type="NCBI Taxonomy" id="1379858"/>
    <lineage>
        <taxon>Bacteria</taxon>
        <taxon>Pseudomonadati</taxon>
        <taxon>Deferribacterota</taxon>
        <taxon>Deferribacteres</taxon>
        <taxon>Deferribacterales</taxon>
        <taxon>Mucispirillaceae</taxon>
        <taxon>Mucispirillum</taxon>
    </lineage>
</organism>
<dbReference type="OrthoDB" id="9812878at2"/>
<keyword evidence="2" id="KW-0732">Signal</keyword>
<dbReference type="PANTHER" id="PTHR30429">
    <property type="entry name" value="D-METHIONINE-BINDING LIPOPROTEIN METQ"/>
    <property type="match status" value="1"/>
</dbReference>
<dbReference type="Proteomes" id="UP000017429">
    <property type="component" value="Chromosome"/>
</dbReference>
<keyword evidence="3" id="KW-0472">Membrane</keyword>
<dbReference type="PIRSF" id="PIRSF002854">
    <property type="entry name" value="MetQ"/>
    <property type="match status" value="1"/>
</dbReference>
<proteinExistence type="inferred from homology"/>
<dbReference type="PANTHER" id="PTHR30429:SF0">
    <property type="entry name" value="METHIONINE-BINDING LIPOPROTEIN METQ"/>
    <property type="match status" value="1"/>
</dbReference>
<evidence type="ECO:0000256" key="5">
    <source>
        <dbReference type="ARBA" id="ARBA00023288"/>
    </source>
</evidence>
<reference evidence="7" key="3">
    <citation type="submission" date="2022-06" db="EMBL/GenBank/DDBJ databases">
        <title>Resources to Facilitate Use of the Altered Schaedler Flora (ASF) Mouse Model to Study Microbiome Function.</title>
        <authorList>
            <person name="Proctor A."/>
            <person name="Parvinroo S."/>
            <person name="Richie T."/>
            <person name="Jia X."/>
            <person name="Lee S.T.M."/>
            <person name="Karp P.D."/>
            <person name="Paley S."/>
            <person name="Kostic A.D."/>
            <person name="Pierre J.F."/>
            <person name="Wannemuehler M.J."/>
            <person name="Phillips G.J."/>
        </authorList>
    </citation>
    <scope>NUCLEOTIDE SEQUENCE</scope>
    <source>
        <strain evidence="7">ASF457</strain>
    </source>
</reference>
<protein>
    <recommendedName>
        <fullName evidence="6">Lipoprotein</fullName>
    </recommendedName>
</protein>
<dbReference type="GO" id="GO:0016020">
    <property type="term" value="C:membrane"/>
    <property type="evidence" value="ECO:0007669"/>
    <property type="project" value="UniProtKB-SubCell"/>
</dbReference>
<reference evidence="7" key="1">
    <citation type="journal article" date="2014" name="Genome Announc.">
        <title>Draft genome sequences of the altered schaedler flora, a defined bacterial community from gnotobiotic mice.</title>
        <authorList>
            <person name="Wannemuehler M.J."/>
            <person name="Overstreet A.M."/>
            <person name="Ward D.V."/>
            <person name="Phillips G.J."/>
        </authorList>
    </citation>
    <scope>NUCLEOTIDE SEQUENCE</scope>
    <source>
        <strain evidence="7">ASF457</strain>
    </source>
</reference>
<evidence type="ECO:0000256" key="2">
    <source>
        <dbReference type="ARBA" id="ARBA00022729"/>
    </source>
</evidence>
<dbReference type="PROSITE" id="PS51257">
    <property type="entry name" value="PROKAR_LIPOPROTEIN"/>
    <property type="match status" value="1"/>
</dbReference>
<sequence>MKKILLILSFAALAVTAGCKKQSANEIIIGASPTPHAEILYFAQPYFEKAGIKVKVLEMSDYIIPNTALDSNDIQANYMQHEPYLIDFNKKNKLKNHLVSAGKIHFEPLGIYAGKSSNIEDIKNGAIIGIPNDPTNGARALLLLDDLGILKINKNKGFEATELDIIDNPKNIIIKAMEAAQLPVSLPDLDFAVINGNYALGAGVLDKVIVGESNSSHSASTFGNIVAVREQDLNNPQIQKIIEILKSEPVKQYIQDTYNGVVIPLN</sequence>
<gene>
    <name evidence="7" type="ORF">N508_002118</name>
</gene>
<dbReference type="InterPro" id="IPR004872">
    <property type="entry name" value="Lipoprotein_NlpA"/>
</dbReference>
<dbReference type="eggNOG" id="COG1464">
    <property type="taxonomic scope" value="Bacteria"/>
</dbReference>
<comment type="similarity">
    <text evidence="6">Belongs to the nlpA lipoprotein family.</text>
</comment>
<dbReference type="Gene3D" id="3.40.190.10">
    <property type="entry name" value="Periplasmic binding protein-like II"/>
    <property type="match status" value="2"/>
</dbReference>
<evidence type="ECO:0000256" key="4">
    <source>
        <dbReference type="ARBA" id="ARBA00023139"/>
    </source>
</evidence>